<dbReference type="Gene3D" id="1.10.287.1060">
    <property type="entry name" value="ESAT-6-like"/>
    <property type="match status" value="1"/>
</dbReference>
<protein>
    <recommendedName>
        <fullName evidence="3">ESAT-6-like protein</fullName>
    </recommendedName>
</protein>
<dbReference type="Pfam" id="PF06013">
    <property type="entry name" value="WXG100"/>
    <property type="match status" value="1"/>
</dbReference>
<dbReference type="SUPFAM" id="SSF140453">
    <property type="entry name" value="EsxAB dimer-like"/>
    <property type="match status" value="1"/>
</dbReference>
<dbReference type="RefSeq" id="WP_036340408.1">
    <property type="nucleotide sequence ID" value="NZ_JPMX01000118.1"/>
</dbReference>
<dbReference type="OrthoDB" id="5191365at2"/>
<accession>A0A098Y2Y8</accession>
<gene>
    <name evidence="1" type="ORF">IN07_22695</name>
</gene>
<organism evidence="1 2">
    <name type="scientific">Modestobacter caceresii</name>
    <dbReference type="NCBI Taxonomy" id="1522368"/>
    <lineage>
        <taxon>Bacteria</taxon>
        <taxon>Bacillati</taxon>
        <taxon>Actinomycetota</taxon>
        <taxon>Actinomycetes</taxon>
        <taxon>Geodermatophilales</taxon>
        <taxon>Geodermatophilaceae</taxon>
        <taxon>Modestobacter</taxon>
    </lineage>
</organism>
<dbReference type="EMBL" id="JPMX01000118">
    <property type="protein sequence ID" value="KGH44770.1"/>
    <property type="molecule type" value="Genomic_DNA"/>
</dbReference>
<evidence type="ECO:0008006" key="3">
    <source>
        <dbReference type="Google" id="ProtNLM"/>
    </source>
</evidence>
<dbReference type="InterPro" id="IPR010310">
    <property type="entry name" value="T7SS_ESAT-6-like"/>
</dbReference>
<dbReference type="Proteomes" id="UP000029713">
    <property type="component" value="Unassembled WGS sequence"/>
</dbReference>
<reference evidence="1 2" key="1">
    <citation type="submission" date="2014-07" db="EMBL/GenBank/DDBJ databases">
        <title>Biosystematic studies on Modestobacter strains isolated from extreme hyper-arid desert soil and from historic building.</title>
        <authorList>
            <person name="Bukarasam K."/>
            <person name="Bull A."/>
            <person name="Girard G."/>
            <person name="van Wezel G."/>
            <person name="Goodfellow M."/>
        </authorList>
    </citation>
    <scope>NUCLEOTIDE SEQUENCE [LARGE SCALE GENOMIC DNA]</scope>
    <source>
        <strain evidence="1 2">KNN45-2b</strain>
    </source>
</reference>
<dbReference type="AlphaFoldDB" id="A0A098Y2Y8"/>
<proteinExistence type="predicted"/>
<name>A0A098Y2Y8_9ACTN</name>
<dbReference type="InterPro" id="IPR036689">
    <property type="entry name" value="ESAT-6-like_sf"/>
</dbReference>
<keyword evidence="2" id="KW-1185">Reference proteome</keyword>
<dbReference type="STRING" id="1522368.IN07_22695"/>
<evidence type="ECO:0000313" key="1">
    <source>
        <dbReference type="EMBL" id="KGH44770.1"/>
    </source>
</evidence>
<sequence>MKVDIATLDTMAGQCRAEAADTSARHATLSAGINSSVLEGWTDSQAAVQFSELYEKWRLSSQGVSEALTGMGQLLTSVSSAYQQHEAEMAARIGAML</sequence>
<comment type="caution">
    <text evidence="1">The sequence shown here is derived from an EMBL/GenBank/DDBJ whole genome shotgun (WGS) entry which is preliminary data.</text>
</comment>
<evidence type="ECO:0000313" key="2">
    <source>
        <dbReference type="Proteomes" id="UP000029713"/>
    </source>
</evidence>